<protein>
    <submittedName>
        <fullName evidence="2">VanZ family protein</fullName>
    </submittedName>
</protein>
<sequence length="139" mass="15682">MKCRPFSILFRIFLLLYIGVVAFLCFADFNDLPDIQKTILGFPADKVVHFCMFFPLPIIGYMAFGVEQDTRFRTLLAIINICAFSCIFAGVTELVQGSLPYRSEDINDFATDCLSIGISGLLVFIFALFGTGRKKRRRA</sequence>
<reference evidence="2" key="1">
    <citation type="submission" date="2020-10" db="EMBL/GenBank/DDBJ databases">
        <authorList>
            <person name="Gilroy R."/>
        </authorList>
    </citation>
    <scope>NUCLEOTIDE SEQUENCE</scope>
    <source>
        <strain evidence="2">B3-1481</strain>
    </source>
</reference>
<dbReference type="AlphaFoldDB" id="A0A9D9NNF8"/>
<comment type="caution">
    <text evidence="2">The sequence shown here is derived from an EMBL/GenBank/DDBJ whole genome shotgun (WGS) entry which is preliminary data.</text>
</comment>
<accession>A0A9D9NNF8</accession>
<proteinExistence type="predicted"/>
<feature type="transmembrane region" description="Helical" evidence="1">
    <location>
        <begin position="109"/>
        <end position="129"/>
    </location>
</feature>
<dbReference type="Proteomes" id="UP000823769">
    <property type="component" value="Unassembled WGS sequence"/>
</dbReference>
<reference evidence="2" key="2">
    <citation type="journal article" date="2021" name="PeerJ">
        <title>Extensive microbial diversity within the chicken gut microbiome revealed by metagenomics and culture.</title>
        <authorList>
            <person name="Gilroy R."/>
            <person name="Ravi A."/>
            <person name="Getino M."/>
            <person name="Pursley I."/>
            <person name="Horton D.L."/>
            <person name="Alikhan N.F."/>
            <person name="Baker D."/>
            <person name="Gharbi K."/>
            <person name="Hall N."/>
            <person name="Watson M."/>
            <person name="Adriaenssens E.M."/>
            <person name="Foster-Nyarko E."/>
            <person name="Jarju S."/>
            <person name="Secka A."/>
            <person name="Antonio M."/>
            <person name="Oren A."/>
            <person name="Chaudhuri R.R."/>
            <person name="La Ragione R."/>
            <person name="Hildebrand F."/>
            <person name="Pallen M.J."/>
        </authorList>
    </citation>
    <scope>NUCLEOTIDE SEQUENCE</scope>
    <source>
        <strain evidence="2">B3-1481</strain>
    </source>
</reference>
<dbReference type="NCBIfam" id="NF037970">
    <property type="entry name" value="vanZ_1"/>
    <property type="match status" value="1"/>
</dbReference>
<evidence type="ECO:0000313" key="2">
    <source>
        <dbReference type="EMBL" id="MBO8479885.1"/>
    </source>
</evidence>
<evidence type="ECO:0000313" key="3">
    <source>
        <dbReference type="Proteomes" id="UP000823769"/>
    </source>
</evidence>
<keyword evidence="1" id="KW-0472">Membrane</keyword>
<feature type="transmembrane region" description="Helical" evidence="1">
    <location>
        <begin position="7"/>
        <end position="27"/>
    </location>
</feature>
<evidence type="ECO:0000256" key="1">
    <source>
        <dbReference type="SAM" id="Phobius"/>
    </source>
</evidence>
<dbReference type="PANTHER" id="PTHR28008:SF1">
    <property type="entry name" value="DOMAIN PROTEIN, PUTATIVE (AFU_ORTHOLOGUE AFUA_3G10980)-RELATED"/>
    <property type="match status" value="1"/>
</dbReference>
<organism evidence="2 3">
    <name type="scientific">Candidatus Cryptobacteroides avistercoris</name>
    <dbReference type="NCBI Taxonomy" id="2840758"/>
    <lineage>
        <taxon>Bacteria</taxon>
        <taxon>Pseudomonadati</taxon>
        <taxon>Bacteroidota</taxon>
        <taxon>Bacteroidia</taxon>
        <taxon>Bacteroidales</taxon>
        <taxon>Candidatus Cryptobacteroides</taxon>
    </lineage>
</organism>
<keyword evidence="1" id="KW-0812">Transmembrane</keyword>
<feature type="transmembrane region" description="Helical" evidence="1">
    <location>
        <begin position="47"/>
        <end position="64"/>
    </location>
</feature>
<keyword evidence="1" id="KW-1133">Transmembrane helix</keyword>
<name>A0A9D9NNF8_9BACT</name>
<feature type="transmembrane region" description="Helical" evidence="1">
    <location>
        <begin position="76"/>
        <end position="97"/>
    </location>
</feature>
<gene>
    <name evidence="2" type="primary">vanZ</name>
    <name evidence="2" type="ORF">IAB76_02075</name>
</gene>
<dbReference type="PANTHER" id="PTHR28008">
    <property type="entry name" value="DOMAIN PROTEIN, PUTATIVE (AFU_ORTHOLOGUE AFUA_3G10980)-RELATED"/>
    <property type="match status" value="1"/>
</dbReference>
<dbReference type="EMBL" id="JADILW010000030">
    <property type="protein sequence ID" value="MBO8479885.1"/>
    <property type="molecule type" value="Genomic_DNA"/>
</dbReference>